<proteinExistence type="inferred from homology"/>
<name>A0A5A7PMU9_STRAF</name>
<dbReference type="InterPro" id="IPR021109">
    <property type="entry name" value="Peptidase_aspartic_dom_sf"/>
</dbReference>
<evidence type="ECO:0000256" key="6">
    <source>
        <dbReference type="ARBA" id="ARBA00023157"/>
    </source>
</evidence>
<gene>
    <name evidence="9" type="ORF">STAS_10403</name>
</gene>
<evidence type="ECO:0000313" key="10">
    <source>
        <dbReference type="Proteomes" id="UP000325081"/>
    </source>
</evidence>
<comment type="caution">
    <text evidence="9">The sequence shown here is derived from an EMBL/GenBank/DDBJ whole genome shotgun (WGS) entry which is preliminary data.</text>
</comment>
<dbReference type="PANTHER" id="PTHR13683:SF750">
    <property type="entry name" value="ASPARTYL PROTEASE AED1"/>
    <property type="match status" value="1"/>
</dbReference>
<dbReference type="GO" id="GO:0006508">
    <property type="term" value="P:proteolysis"/>
    <property type="evidence" value="ECO:0007669"/>
    <property type="project" value="UniProtKB-KW"/>
</dbReference>
<sequence length="413" mass="45560">MKLEIIDAHGPCSLTNQNQPTSKPSHAEIFRLDQSRAEHIQARIKFNNAKFELTARSGLPYTFNYIVPVGLGTPKKDLYLIFDTGSDLSWTQCQPCSLSCYNQTHPIFDPSASTSYSNFSCTKSEECYVGGTSLATCSSTHTCIYALTYSDGSLTAGFLGKEKLTLTPKEVLPDFLFGCGQLNSGSMGRTDGLLGLGRANSSIVSQTAEKYKKQFSYCLPSVPSSKGFLKFGKDCNNTGSEIKFTPLTFKPESPSFYFIDIISIAVGGYTLPIHYQTIFRKLSAGTIIDSGTIITRLPPIAYKALRDEFRKHMTKYDRAPEAEDDFLDTCYRIRKNKSITIPHVSFTFTNNVEVNLHAFGIMIVIDPSATCLAFAANEQPTDLAIFGNNQQKTLEVVYDVAGEKLGFRSGMCP</sequence>
<reference evidence="10" key="1">
    <citation type="journal article" date="2019" name="Curr. Biol.">
        <title>Genome Sequence of Striga asiatica Provides Insight into the Evolution of Plant Parasitism.</title>
        <authorList>
            <person name="Yoshida S."/>
            <person name="Kim S."/>
            <person name="Wafula E.K."/>
            <person name="Tanskanen J."/>
            <person name="Kim Y.M."/>
            <person name="Honaas L."/>
            <person name="Yang Z."/>
            <person name="Spallek T."/>
            <person name="Conn C.E."/>
            <person name="Ichihashi Y."/>
            <person name="Cheong K."/>
            <person name="Cui S."/>
            <person name="Der J.P."/>
            <person name="Gundlach H."/>
            <person name="Jiao Y."/>
            <person name="Hori C."/>
            <person name="Ishida J.K."/>
            <person name="Kasahara H."/>
            <person name="Kiba T."/>
            <person name="Kim M.S."/>
            <person name="Koo N."/>
            <person name="Laohavisit A."/>
            <person name="Lee Y.H."/>
            <person name="Lumba S."/>
            <person name="McCourt P."/>
            <person name="Mortimer J.C."/>
            <person name="Mutuku J.M."/>
            <person name="Nomura T."/>
            <person name="Sasaki-Sekimoto Y."/>
            <person name="Seto Y."/>
            <person name="Wang Y."/>
            <person name="Wakatake T."/>
            <person name="Sakakibara H."/>
            <person name="Demura T."/>
            <person name="Yamaguchi S."/>
            <person name="Yoneyama K."/>
            <person name="Manabe R.I."/>
            <person name="Nelson D.C."/>
            <person name="Schulman A.H."/>
            <person name="Timko M.P."/>
            <person name="dePamphilis C.W."/>
            <person name="Choi D."/>
            <person name="Shirasu K."/>
        </authorList>
    </citation>
    <scope>NUCLEOTIDE SEQUENCE [LARGE SCALE GENOMIC DNA]</scope>
    <source>
        <strain evidence="10">cv. UVA1</strain>
    </source>
</reference>
<dbReference type="Gene3D" id="2.40.70.10">
    <property type="entry name" value="Acid Proteases"/>
    <property type="match status" value="2"/>
</dbReference>
<keyword evidence="5" id="KW-0378">Hydrolase</keyword>
<dbReference type="PANTHER" id="PTHR13683">
    <property type="entry name" value="ASPARTYL PROTEASES"/>
    <property type="match status" value="1"/>
</dbReference>
<dbReference type="InterPro" id="IPR032861">
    <property type="entry name" value="TAXi_N"/>
</dbReference>
<organism evidence="9 10">
    <name type="scientific">Striga asiatica</name>
    <name type="common">Asiatic witchweed</name>
    <name type="synonym">Buchnera asiatica</name>
    <dbReference type="NCBI Taxonomy" id="4170"/>
    <lineage>
        <taxon>Eukaryota</taxon>
        <taxon>Viridiplantae</taxon>
        <taxon>Streptophyta</taxon>
        <taxon>Embryophyta</taxon>
        <taxon>Tracheophyta</taxon>
        <taxon>Spermatophyta</taxon>
        <taxon>Magnoliopsida</taxon>
        <taxon>eudicotyledons</taxon>
        <taxon>Gunneridae</taxon>
        <taxon>Pentapetalae</taxon>
        <taxon>asterids</taxon>
        <taxon>lamiids</taxon>
        <taxon>Lamiales</taxon>
        <taxon>Orobanchaceae</taxon>
        <taxon>Buchnereae</taxon>
        <taxon>Striga</taxon>
    </lineage>
</organism>
<dbReference type="FunFam" id="2.40.70.10:FF:000021">
    <property type="entry name" value="Aspartyl protease AED1"/>
    <property type="match status" value="1"/>
</dbReference>
<evidence type="ECO:0000256" key="4">
    <source>
        <dbReference type="ARBA" id="ARBA00022750"/>
    </source>
</evidence>
<evidence type="ECO:0000256" key="3">
    <source>
        <dbReference type="ARBA" id="ARBA00022729"/>
    </source>
</evidence>
<dbReference type="InterPro" id="IPR032799">
    <property type="entry name" value="TAXi_C"/>
</dbReference>
<dbReference type="GO" id="GO:0004190">
    <property type="term" value="F:aspartic-type endopeptidase activity"/>
    <property type="evidence" value="ECO:0007669"/>
    <property type="project" value="UniProtKB-KW"/>
</dbReference>
<feature type="active site" evidence="7">
    <location>
        <position position="83"/>
    </location>
</feature>
<dbReference type="PROSITE" id="PS51767">
    <property type="entry name" value="PEPTIDASE_A1"/>
    <property type="match status" value="1"/>
</dbReference>
<dbReference type="Proteomes" id="UP000325081">
    <property type="component" value="Unassembled WGS sequence"/>
</dbReference>
<keyword evidence="6" id="KW-1015">Disulfide bond</keyword>
<evidence type="ECO:0000259" key="8">
    <source>
        <dbReference type="PROSITE" id="PS51767"/>
    </source>
</evidence>
<evidence type="ECO:0000256" key="7">
    <source>
        <dbReference type="PIRSR" id="PIRSR601461-1"/>
    </source>
</evidence>
<keyword evidence="4" id="KW-0064">Aspartyl protease</keyword>
<dbReference type="FunFam" id="2.40.70.10:FF:000013">
    <property type="entry name" value="Aspartyl protease AED1"/>
    <property type="match status" value="1"/>
</dbReference>
<keyword evidence="10" id="KW-1185">Reference proteome</keyword>
<evidence type="ECO:0000313" key="9">
    <source>
        <dbReference type="EMBL" id="GER34223.1"/>
    </source>
</evidence>
<comment type="similarity">
    <text evidence="1">Belongs to the peptidase A1 family.</text>
</comment>
<evidence type="ECO:0000256" key="2">
    <source>
        <dbReference type="ARBA" id="ARBA00022670"/>
    </source>
</evidence>
<dbReference type="OrthoDB" id="2747330at2759"/>
<keyword evidence="2 9" id="KW-0645">Protease</keyword>
<dbReference type="AlphaFoldDB" id="A0A5A7PMU9"/>
<dbReference type="InterPro" id="IPR033121">
    <property type="entry name" value="PEPTIDASE_A1"/>
</dbReference>
<evidence type="ECO:0000256" key="5">
    <source>
        <dbReference type="ARBA" id="ARBA00022801"/>
    </source>
</evidence>
<feature type="domain" description="Peptidase A1" evidence="8">
    <location>
        <begin position="65"/>
        <end position="408"/>
    </location>
</feature>
<dbReference type="Pfam" id="PF14541">
    <property type="entry name" value="TAXi_C"/>
    <property type="match status" value="1"/>
</dbReference>
<dbReference type="InterPro" id="IPR001461">
    <property type="entry name" value="Aspartic_peptidase_A1"/>
</dbReference>
<evidence type="ECO:0000256" key="1">
    <source>
        <dbReference type="ARBA" id="ARBA00007447"/>
    </source>
</evidence>
<dbReference type="Pfam" id="PF14543">
    <property type="entry name" value="TAXi_N"/>
    <property type="match status" value="1"/>
</dbReference>
<dbReference type="EMBL" id="BKCP01004849">
    <property type="protein sequence ID" value="GER34223.1"/>
    <property type="molecule type" value="Genomic_DNA"/>
</dbReference>
<protein>
    <submittedName>
        <fullName evidence="9">Eukaryotic aspartyl protease family protein</fullName>
    </submittedName>
</protein>
<dbReference type="SUPFAM" id="SSF50630">
    <property type="entry name" value="Acid proteases"/>
    <property type="match status" value="1"/>
</dbReference>
<keyword evidence="3" id="KW-0732">Signal</keyword>
<feature type="active site" evidence="7">
    <location>
        <position position="289"/>
    </location>
</feature>
<accession>A0A5A7PMU9</accession>